<sequence length="68" mass="7378">MSYKSATFADRSKSLVLNPASLILEQLLAAMEAEKSPVAAFPLSYVSSQWSFRSPKSKQGRFRPAGAA</sequence>
<dbReference type="Proteomes" id="UP000186817">
    <property type="component" value="Unassembled WGS sequence"/>
</dbReference>
<evidence type="ECO:0000313" key="1">
    <source>
        <dbReference type="EMBL" id="OLP74796.1"/>
    </source>
</evidence>
<protein>
    <submittedName>
        <fullName evidence="1">Uncharacterized protein</fullName>
    </submittedName>
</protein>
<dbReference type="AlphaFoldDB" id="A0A1Q9BVW1"/>
<accession>A0A1Q9BVW1</accession>
<comment type="caution">
    <text evidence="1">The sequence shown here is derived from an EMBL/GenBank/DDBJ whole genome shotgun (WGS) entry which is preliminary data.</text>
</comment>
<proteinExistence type="predicted"/>
<dbReference type="EMBL" id="LSRX01003195">
    <property type="protein sequence ID" value="OLP74796.1"/>
    <property type="molecule type" value="Genomic_DNA"/>
</dbReference>
<reference evidence="1 2" key="1">
    <citation type="submission" date="2016-02" db="EMBL/GenBank/DDBJ databases">
        <title>Genome analysis of coral dinoflagellate symbionts highlights evolutionary adaptations to a symbiotic lifestyle.</title>
        <authorList>
            <person name="Aranda M."/>
            <person name="Li Y."/>
            <person name="Liew Y.J."/>
            <person name="Baumgarten S."/>
            <person name="Simakov O."/>
            <person name="Wilson M."/>
            <person name="Piel J."/>
            <person name="Ashoor H."/>
            <person name="Bougouffa S."/>
            <person name="Bajic V.B."/>
            <person name="Ryu T."/>
            <person name="Ravasi T."/>
            <person name="Bayer T."/>
            <person name="Micklem G."/>
            <person name="Kim H."/>
            <person name="Bhak J."/>
            <person name="Lajeunesse T.C."/>
            <person name="Voolstra C.R."/>
        </authorList>
    </citation>
    <scope>NUCLEOTIDE SEQUENCE [LARGE SCALE GENOMIC DNA]</scope>
    <source>
        <strain evidence="1 2">CCMP2467</strain>
    </source>
</reference>
<name>A0A1Q9BVW1_SYMMI</name>
<keyword evidence="2" id="KW-1185">Reference proteome</keyword>
<evidence type="ECO:0000313" key="2">
    <source>
        <dbReference type="Proteomes" id="UP000186817"/>
    </source>
</evidence>
<organism evidence="1 2">
    <name type="scientific">Symbiodinium microadriaticum</name>
    <name type="common">Dinoflagellate</name>
    <name type="synonym">Zooxanthella microadriatica</name>
    <dbReference type="NCBI Taxonomy" id="2951"/>
    <lineage>
        <taxon>Eukaryota</taxon>
        <taxon>Sar</taxon>
        <taxon>Alveolata</taxon>
        <taxon>Dinophyceae</taxon>
        <taxon>Suessiales</taxon>
        <taxon>Symbiodiniaceae</taxon>
        <taxon>Symbiodinium</taxon>
    </lineage>
</organism>
<gene>
    <name evidence="1" type="ORF">AK812_SmicGene45563</name>
</gene>